<comment type="caution">
    <text evidence="4">The sequence shown here is derived from an EMBL/GenBank/DDBJ whole genome shotgun (WGS) entry which is preliminary data.</text>
</comment>
<organism evidence="4 5">
    <name type="scientific">Vreelandella malpeensis</name>
    <dbReference type="NCBI Taxonomy" id="1172368"/>
    <lineage>
        <taxon>Bacteria</taxon>
        <taxon>Pseudomonadati</taxon>
        <taxon>Pseudomonadota</taxon>
        <taxon>Gammaproteobacteria</taxon>
        <taxon>Oceanospirillales</taxon>
        <taxon>Halomonadaceae</taxon>
        <taxon>Vreelandella</taxon>
    </lineage>
</organism>
<dbReference type="Gene3D" id="6.10.250.3150">
    <property type="match status" value="1"/>
</dbReference>
<keyword evidence="1" id="KW-0175">Coiled coil</keyword>
<dbReference type="PANTHER" id="PTHR21666">
    <property type="entry name" value="PEPTIDASE-RELATED"/>
    <property type="match status" value="1"/>
</dbReference>
<feature type="signal peptide" evidence="2">
    <location>
        <begin position="1"/>
        <end position="19"/>
    </location>
</feature>
<evidence type="ECO:0000259" key="3">
    <source>
        <dbReference type="Pfam" id="PF01551"/>
    </source>
</evidence>
<dbReference type="PANTHER" id="PTHR21666:SF270">
    <property type="entry name" value="MUREIN HYDROLASE ACTIVATOR ENVC"/>
    <property type="match status" value="1"/>
</dbReference>
<dbReference type="InterPro" id="IPR016047">
    <property type="entry name" value="M23ase_b-sheet_dom"/>
</dbReference>
<dbReference type="InterPro" id="IPR050570">
    <property type="entry name" value="Cell_wall_metabolism_enzyme"/>
</dbReference>
<protein>
    <submittedName>
        <fullName evidence="4">Peptidoglycan DD-metalloendopeptidase family protein</fullName>
    </submittedName>
</protein>
<keyword evidence="2" id="KW-0732">Signal</keyword>
<dbReference type="InterPro" id="IPR011055">
    <property type="entry name" value="Dup_hybrid_motif"/>
</dbReference>
<dbReference type="CDD" id="cd12797">
    <property type="entry name" value="M23_peptidase"/>
    <property type="match status" value="1"/>
</dbReference>
<evidence type="ECO:0000256" key="1">
    <source>
        <dbReference type="SAM" id="Coils"/>
    </source>
</evidence>
<evidence type="ECO:0000313" key="5">
    <source>
        <dbReference type="Proteomes" id="UP001319882"/>
    </source>
</evidence>
<feature type="coiled-coil region" evidence="1">
    <location>
        <begin position="22"/>
        <end position="91"/>
    </location>
</feature>
<dbReference type="Proteomes" id="UP001319882">
    <property type="component" value="Unassembled WGS sequence"/>
</dbReference>
<gene>
    <name evidence="4" type="ORF">GEV37_16270</name>
</gene>
<feature type="coiled-coil region" evidence="1">
    <location>
        <begin position="141"/>
        <end position="238"/>
    </location>
</feature>
<dbReference type="Pfam" id="PF01551">
    <property type="entry name" value="Peptidase_M23"/>
    <property type="match status" value="1"/>
</dbReference>
<dbReference type="SUPFAM" id="SSF51261">
    <property type="entry name" value="Duplicated hybrid motif"/>
    <property type="match status" value="1"/>
</dbReference>
<name>A0ABS8DWU7_9GAMM</name>
<feature type="chain" id="PRO_5046584799" evidence="2">
    <location>
        <begin position="20"/>
        <end position="375"/>
    </location>
</feature>
<keyword evidence="5" id="KW-1185">Reference proteome</keyword>
<dbReference type="Gene3D" id="2.70.70.10">
    <property type="entry name" value="Glucose Permease (Domain IIA)"/>
    <property type="match status" value="1"/>
</dbReference>
<dbReference type="EMBL" id="WHVL01000008">
    <property type="protein sequence ID" value="MCB8890669.1"/>
    <property type="molecule type" value="Genomic_DNA"/>
</dbReference>
<proteinExistence type="predicted"/>
<feature type="domain" description="M23ase beta-sheet core" evidence="3">
    <location>
        <begin position="276"/>
        <end position="368"/>
    </location>
</feature>
<accession>A0ABS8DWU7</accession>
<evidence type="ECO:0000256" key="2">
    <source>
        <dbReference type="SAM" id="SignalP"/>
    </source>
</evidence>
<evidence type="ECO:0000313" key="4">
    <source>
        <dbReference type="EMBL" id="MCB8890669.1"/>
    </source>
</evidence>
<reference evidence="4 5" key="1">
    <citation type="journal article" date="2021" name="Sci. Rep.">
        <title>Genome analysis of a halophilic bacterium Halomonas malpeensis YU-PRIM-29(T) reveals its exopolysaccharide and pigment producing capabilities.</title>
        <authorList>
            <person name="Athmika"/>
            <person name="Ghate S.D."/>
            <person name="Arun A.B."/>
            <person name="Rao S.S."/>
            <person name="Kumar S.T.A."/>
            <person name="Kandiyil M.K."/>
            <person name="Saptami K."/>
            <person name="Rekha P.D."/>
        </authorList>
    </citation>
    <scope>NUCLEOTIDE SEQUENCE [LARGE SCALE GENOMIC DNA]</scope>
    <source>
        <strain evidence="5">prim 29</strain>
    </source>
</reference>
<sequence>MLVGAGLACALLLASGAQAQSERAAREELDSLGREIDSLADRLTATGQARDSATQALQVTETELAQTHQRLDALQAERRGVEDEARVLRGHRDRLQGERSAQVAALAEQFAALYRLGPTPQLKLLLNQSDPAELDRMQAYLNRLTRARQAKIDDIARLDEALVATETELDARQAELAELSVALEAQSEQLARVSAERQSVVSTLDDRYASEADRLADLNQSREEAEAQLRRLQAEMARMATPTPTTHIGRTQGDLPWPVQGAITAGFRGQDGVHYNGIVIEAGANTPVTSVHAGRVVFADWMRGFGNLLIIDHGDQVMTLYAHLQRFSARPGQQVGAGEEIGRVGNSGGQGRAALYFEVRNRGEPINPQRWIARR</sequence>